<accession>A0A343S8M3</accession>
<feature type="transmembrane region" description="Helical" evidence="1">
    <location>
        <begin position="12"/>
        <end position="30"/>
    </location>
</feature>
<dbReference type="RefSeq" id="YP_009509581.1">
    <property type="nucleotide sequence ID" value="NC_039108.1"/>
</dbReference>
<evidence type="ECO:0000313" key="2">
    <source>
        <dbReference type="EMBL" id="AUN44998.1"/>
    </source>
</evidence>
<dbReference type="EMBL" id="MF457402">
    <property type="protein sequence ID" value="AUN44998.1"/>
    <property type="molecule type" value="Genomic_DNA"/>
</dbReference>
<keyword evidence="2" id="KW-0496">Mitochondrion</keyword>
<evidence type="ECO:0000256" key="1">
    <source>
        <dbReference type="SAM" id="Phobius"/>
    </source>
</evidence>
<name>A0A343S8M3_9EUCA</name>
<keyword evidence="1" id="KW-0472">Membrane</keyword>
<geneLocation type="mitochondrion" evidence="2"/>
<sequence length="52" mass="6178">MPQMSPLLWLPLYLFFLTALMLFLVLNYFIKPFEIMNSSNPSENVNQPSWKL</sequence>
<keyword evidence="1" id="KW-1133">Transmembrane helix</keyword>
<reference evidence="2" key="1">
    <citation type="journal article" date="2018" name="Mol. Phylogenet. Evol.">
        <title>ORDER within the chaos: Insights into phylogenetic relationships within the Anomura (Crustacea: Decapoda) from mitochondrial sequences and gene order rearrangements.</title>
        <authorList>
            <person name="Tan M.H."/>
            <person name="Gan H.M."/>
            <person name="Lee Y.P."/>
            <person name="Linton S."/>
            <person name="Grandjean F."/>
            <person name="Bartholomei-Santos M.L."/>
            <person name="Miller A.D."/>
            <person name="Austin C.M."/>
        </authorList>
    </citation>
    <scope>NUCLEOTIDE SEQUENCE</scope>
</reference>
<gene>
    <name evidence="2" type="primary">atp8</name>
</gene>
<organism evidence="2">
    <name type="scientific">Pilumnus vespertilio</name>
    <dbReference type="NCBI Taxonomy" id="652054"/>
    <lineage>
        <taxon>Eukaryota</taxon>
        <taxon>Metazoa</taxon>
        <taxon>Ecdysozoa</taxon>
        <taxon>Arthropoda</taxon>
        <taxon>Crustacea</taxon>
        <taxon>Multicrustacea</taxon>
        <taxon>Malacostraca</taxon>
        <taxon>Eumalacostraca</taxon>
        <taxon>Eucarida</taxon>
        <taxon>Decapoda</taxon>
        <taxon>Pleocyemata</taxon>
        <taxon>Brachyura</taxon>
        <taxon>Eubrachyura</taxon>
        <taxon>Pilumnoidea</taxon>
        <taxon>Pilumnidae</taxon>
        <taxon>Pilumnus</taxon>
    </lineage>
</organism>
<keyword evidence="1" id="KW-0812">Transmembrane</keyword>
<proteinExistence type="predicted"/>
<dbReference type="GeneID" id="37621195"/>
<protein>
    <submittedName>
        <fullName evidence="2">ATP synthase F0 subunit 8</fullName>
    </submittedName>
</protein>
<dbReference type="AlphaFoldDB" id="A0A343S8M3"/>